<dbReference type="Gene3D" id="1.10.10.60">
    <property type="entry name" value="Homeodomain-like"/>
    <property type="match status" value="1"/>
</dbReference>
<dbReference type="PROSITE" id="PS50977">
    <property type="entry name" value="HTH_TETR_2"/>
    <property type="match status" value="1"/>
</dbReference>
<dbReference type="PRINTS" id="PR00455">
    <property type="entry name" value="HTHTETR"/>
</dbReference>
<keyword evidence="1" id="KW-0805">Transcription regulation</keyword>
<evidence type="ECO:0000256" key="4">
    <source>
        <dbReference type="PROSITE-ProRule" id="PRU00335"/>
    </source>
</evidence>
<dbReference type="PANTHER" id="PTHR30055:SF149">
    <property type="entry name" value="TETR-FAMILY TRANSCRIPTIONAL REGULATOR"/>
    <property type="match status" value="1"/>
</dbReference>
<dbReference type="InterPro" id="IPR036271">
    <property type="entry name" value="Tet_transcr_reg_TetR-rel_C_sf"/>
</dbReference>
<dbReference type="GO" id="GO:0003700">
    <property type="term" value="F:DNA-binding transcription factor activity"/>
    <property type="evidence" value="ECO:0007669"/>
    <property type="project" value="TreeGrafter"/>
</dbReference>
<keyword evidence="2 4" id="KW-0238">DNA-binding</keyword>
<protein>
    <submittedName>
        <fullName evidence="6">TetR/AcrR family transcriptional regulator</fullName>
    </submittedName>
</protein>
<dbReference type="RefSeq" id="WP_175590398.1">
    <property type="nucleotide sequence ID" value="NZ_JABWGN010000006.1"/>
</dbReference>
<dbReference type="Gene3D" id="1.10.357.10">
    <property type="entry name" value="Tetracycline Repressor, domain 2"/>
    <property type="match status" value="1"/>
</dbReference>
<comment type="caution">
    <text evidence="6">The sequence shown here is derived from an EMBL/GenBank/DDBJ whole genome shotgun (WGS) entry which is preliminary data.</text>
</comment>
<name>A0A7Y6I8U9_9ACTN</name>
<feature type="DNA-binding region" description="H-T-H motif" evidence="4">
    <location>
        <begin position="33"/>
        <end position="52"/>
    </location>
</feature>
<dbReference type="SUPFAM" id="SSF46689">
    <property type="entry name" value="Homeodomain-like"/>
    <property type="match status" value="1"/>
</dbReference>
<evidence type="ECO:0000256" key="3">
    <source>
        <dbReference type="ARBA" id="ARBA00023163"/>
    </source>
</evidence>
<gene>
    <name evidence="6" type="ORF">HTZ77_16040</name>
</gene>
<dbReference type="AlphaFoldDB" id="A0A7Y6I8U9"/>
<dbReference type="SUPFAM" id="SSF48498">
    <property type="entry name" value="Tetracyclin repressor-like, C-terminal domain"/>
    <property type="match status" value="1"/>
</dbReference>
<dbReference type="Pfam" id="PF00440">
    <property type="entry name" value="TetR_N"/>
    <property type="match status" value="1"/>
</dbReference>
<keyword evidence="7" id="KW-1185">Reference proteome</keyword>
<evidence type="ECO:0000313" key="7">
    <source>
        <dbReference type="Proteomes" id="UP000586042"/>
    </source>
</evidence>
<evidence type="ECO:0000259" key="5">
    <source>
        <dbReference type="PROSITE" id="PS50977"/>
    </source>
</evidence>
<accession>A0A7Y6I8U9</accession>
<feature type="domain" description="HTH tetR-type" evidence="5">
    <location>
        <begin position="10"/>
        <end position="70"/>
    </location>
</feature>
<dbReference type="InterPro" id="IPR009057">
    <property type="entry name" value="Homeodomain-like_sf"/>
</dbReference>
<sequence>MSVTPLRGGPAREAELLGAVLEVLRETGYDRLSVDTVAARARASRQTVYRRWRTKADLVVAAFVSAASPLPEAPDTGSLRGDLLWLMEFLVAELEPLGDVLAGLVGEIRHNRELAAAVDRHYVTGRRRLMLEVFQRAWDRGELAAAADTELLWQLGPAALLFRGLISGEPVDGDLARRLVDHVLLPLALARR</sequence>
<dbReference type="EMBL" id="JABWGN010000006">
    <property type="protein sequence ID" value="NUW32935.1"/>
    <property type="molecule type" value="Genomic_DNA"/>
</dbReference>
<dbReference type="PANTHER" id="PTHR30055">
    <property type="entry name" value="HTH-TYPE TRANSCRIPTIONAL REGULATOR RUTR"/>
    <property type="match status" value="1"/>
</dbReference>
<dbReference type="InterPro" id="IPR001647">
    <property type="entry name" value="HTH_TetR"/>
</dbReference>
<proteinExistence type="predicted"/>
<evidence type="ECO:0000256" key="2">
    <source>
        <dbReference type="ARBA" id="ARBA00023125"/>
    </source>
</evidence>
<evidence type="ECO:0000313" key="6">
    <source>
        <dbReference type="EMBL" id="NUW32935.1"/>
    </source>
</evidence>
<organism evidence="6 7">
    <name type="scientific">Nonomuraea montanisoli</name>
    <dbReference type="NCBI Taxonomy" id="2741721"/>
    <lineage>
        <taxon>Bacteria</taxon>
        <taxon>Bacillati</taxon>
        <taxon>Actinomycetota</taxon>
        <taxon>Actinomycetes</taxon>
        <taxon>Streptosporangiales</taxon>
        <taxon>Streptosporangiaceae</taxon>
        <taxon>Nonomuraea</taxon>
    </lineage>
</organism>
<dbReference type="Proteomes" id="UP000586042">
    <property type="component" value="Unassembled WGS sequence"/>
</dbReference>
<dbReference type="GO" id="GO:0000976">
    <property type="term" value="F:transcription cis-regulatory region binding"/>
    <property type="evidence" value="ECO:0007669"/>
    <property type="project" value="TreeGrafter"/>
</dbReference>
<evidence type="ECO:0000256" key="1">
    <source>
        <dbReference type="ARBA" id="ARBA00023015"/>
    </source>
</evidence>
<reference evidence="6 7" key="1">
    <citation type="submission" date="2020-06" db="EMBL/GenBank/DDBJ databases">
        <title>Nonomuraea sp. SMC257, a novel actinomycete isolated from soil.</title>
        <authorList>
            <person name="Chanama M."/>
        </authorList>
    </citation>
    <scope>NUCLEOTIDE SEQUENCE [LARGE SCALE GENOMIC DNA]</scope>
    <source>
        <strain evidence="6 7">SMC257</strain>
    </source>
</reference>
<keyword evidence="3" id="KW-0804">Transcription</keyword>
<dbReference type="Pfam" id="PF16859">
    <property type="entry name" value="TetR_C_11"/>
    <property type="match status" value="1"/>
</dbReference>
<dbReference type="InterPro" id="IPR011075">
    <property type="entry name" value="TetR_C"/>
</dbReference>
<dbReference type="InterPro" id="IPR050109">
    <property type="entry name" value="HTH-type_TetR-like_transc_reg"/>
</dbReference>